<proteinExistence type="predicted"/>
<dbReference type="Proteomes" id="UP001164965">
    <property type="component" value="Chromosome"/>
</dbReference>
<gene>
    <name evidence="3" type="ORF">RHODO2019_15130</name>
</gene>
<dbReference type="PROSITE" id="PS51257">
    <property type="entry name" value="PROKAR_LIPOPROTEIN"/>
    <property type="match status" value="1"/>
</dbReference>
<feature type="region of interest" description="Disordered" evidence="1">
    <location>
        <begin position="25"/>
        <end position="46"/>
    </location>
</feature>
<feature type="chain" id="PRO_5045071759" evidence="2">
    <location>
        <begin position="24"/>
        <end position="203"/>
    </location>
</feature>
<keyword evidence="4" id="KW-1185">Reference proteome</keyword>
<evidence type="ECO:0000256" key="1">
    <source>
        <dbReference type="SAM" id="MobiDB-lite"/>
    </source>
</evidence>
<feature type="signal peptide" evidence="2">
    <location>
        <begin position="1"/>
        <end position="23"/>
    </location>
</feature>
<sequence>MRRTAALTVSLALLLAGCSSGNAADPAPTSTSSTATSASAAASSGGTSSAAATAVPADLATWASAFCTAAAPLTTLGSLPTPDTSSPAAAKTSLTAFYRQGAAVFTEAATALSTVGPPPVGGDSQLTQGAVDALSGSATRFQGLATAAEAADPSDAAAIGGLVSGFSDAIAALQASFASLNQGQSPEVSAAITAAPECAALAR</sequence>
<keyword evidence="2" id="KW-0732">Signal</keyword>
<reference evidence="3" key="1">
    <citation type="submission" date="2022-10" db="EMBL/GenBank/DDBJ databases">
        <title>Rhodococcus sp.75.</title>
        <authorList>
            <person name="Sun M."/>
        </authorList>
    </citation>
    <scope>NUCLEOTIDE SEQUENCE</scope>
    <source>
        <strain evidence="3">75</strain>
    </source>
</reference>
<protein>
    <submittedName>
        <fullName evidence="3">Uncharacterized protein</fullName>
    </submittedName>
</protein>
<dbReference type="RefSeq" id="WP_265382563.1">
    <property type="nucleotide sequence ID" value="NZ_CP110615.1"/>
</dbReference>
<evidence type="ECO:0000313" key="4">
    <source>
        <dbReference type="Proteomes" id="UP001164965"/>
    </source>
</evidence>
<evidence type="ECO:0000256" key="2">
    <source>
        <dbReference type="SAM" id="SignalP"/>
    </source>
</evidence>
<organism evidence="3 4">
    <name type="scientific">Rhodococcus antarcticus</name>
    <dbReference type="NCBI Taxonomy" id="2987751"/>
    <lineage>
        <taxon>Bacteria</taxon>
        <taxon>Bacillati</taxon>
        <taxon>Actinomycetota</taxon>
        <taxon>Actinomycetes</taxon>
        <taxon>Mycobacteriales</taxon>
        <taxon>Nocardiaceae</taxon>
        <taxon>Rhodococcus</taxon>
    </lineage>
</organism>
<dbReference type="EMBL" id="CP110615">
    <property type="protein sequence ID" value="UZJ24456.1"/>
    <property type="molecule type" value="Genomic_DNA"/>
</dbReference>
<evidence type="ECO:0000313" key="3">
    <source>
        <dbReference type="EMBL" id="UZJ24456.1"/>
    </source>
</evidence>
<name>A0ABY6NZC2_9NOCA</name>
<accession>A0ABY6NZC2</accession>